<reference evidence="9 10" key="1">
    <citation type="journal article" date="2004" name="Nature">
        <title>Genome evolution in yeasts.</title>
        <authorList>
            <consortium name="Genolevures"/>
            <person name="Dujon B."/>
            <person name="Sherman D."/>
            <person name="Fischer G."/>
            <person name="Durrens P."/>
            <person name="Casaregola S."/>
            <person name="Lafontaine I."/>
            <person name="de Montigny J."/>
            <person name="Marck C."/>
            <person name="Neuveglise C."/>
            <person name="Talla E."/>
            <person name="Goffard N."/>
            <person name="Frangeul L."/>
            <person name="Aigle M."/>
            <person name="Anthouard V."/>
            <person name="Babour A."/>
            <person name="Barbe V."/>
            <person name="Barnay S."/>
            <person name="Blanchin S."/>
            <person name="Beckerich J.M."/>
            <person name="Beyne E."/>
            <person name="Bleykasten C."/>
            <person name="Boisrame A."/>
            <person name="Boyer J."/>
            <person name="Cattolico L."/>
            <person name="Confanioleri F."/>
            <person name="de Daruvar A."/>
            <person name="Despons L."/>
            <person name="Fabre E."/>
            <person name="Fairhead C."/>
            <person name="Ferry-Dumazet H."/>
            <person name="Groppi A."/>
            <person name="Hantraye F."/>
            <person name="Hennequin C."/>
            <person name="Jauniaux N."/>
            <person name="Joyet P."/>
            <person name="Kachouri R."/>
            <person name="Kerrest A."/>
            <person name="Koszul R."/>
            <person name="Lemaire M."/>
            <person name="Lesur I."/>
            <person name="Ma L."/>
            <person name="Muller H."/>
            <person name="Nicaud J.M."/>
            <person name="Nikolski M."/>
            <person name="Oztas S."/>
            <person name="Ozier-Kalogeropoulos O."/>
            <person name="Pellenz S."/>
            <person name="Potier S."/>
            <person name="Richard G.F."/>
            <person name="Straub M.L."/>
            <person name="Suleau A."/>
            <person name="Swennene D."/>
            <person name="Tekaia F."/>
            <person name="Wesolowski-Louvel M."/>
            <person name="Westhof E."/>
            <person name="Wirth B."/>
            <person name="Zeniou-Meyer M."/>
            <person name="Zivanovic I."/>
            <person name="Bolotin-Fukuhara M."/>
            <person name="Thierry A."/>
            <person name="Bouchier C."/>
            <person name="Caudron B."/>
            <person name="Scarpelli C."/>
            <person name="Gaillardin C."/>
            <person name="Weissenbach J."/>
            <person name="Wincker P."/>
            <person name="Souciet J.L."/>
        </authorList>
    </citation>
    <scope>NUCLEOTIDE SEQUENCE [LARGE SCALE GENOMIC DNA]</scope>
    <source>
        <strain evidence="10">ATCC 8585 / CBS 2359 / DSM 70799 / NBRC 1267 / NRRL Y-1140 / WM37</strain>
    </source>
</reference>
<dbReference type="eggNOG" id="ENOG502QURR">
    <property type="taxonomic scope" value="Eukaryota"/>
</dbReference>
<evidence type="ECO:0000313" key="9">
    <source>
        <dbReference type="EMBL" id="CAH01560.1"/>
    </source>
</evidence>
<dbReference type="SUPFAM" id="SSF49313">
    <property type="entry name" value="Cadherin-like"/>
    <property type="match status" value="3"/>
</dbReference>
<dbReference type="InParanoid" id="Q6CTN0"/>
<feature type="domain" description="Dystroglycan-type cadherin-like" evidence="8">
    <location>
        <begin position="346"/>
        <end position="441"/>
    </location>
</feature>
<dbReference type="FunCoup" id="Q6CTN0">
    <property type="interactions" value="43"/>
</dbReference>
<dbReference type="EMBL" id="CR382123">
    <property type="protein sequence ID" value="CAH01560.1"/>
    <property type="molecule type" value="Genomic_DNA"/>
</dbReference>
<feature type="region of interest" description="Disordered" evidence="5">
    <location>
        <begin position="438"/>
        <end position="476"/>
    </location>
</feature>
<dbReference type="GO" id="GO:0016020">
    <property type="term" value="C:membrane"/>
    <property type="evidence" value="ECO:0007669"/>
    <property type="project" value="UniProtKB-SubCell"/>
</dbReference>
<evidence type="ECO:0000256" key="1">
    <source>
        <dbReference type="ARBA" id="ARBA00004167"/>
    </source>
</evidence>
<gene>
    <name evidence="9" type="ORF">KLLA0_C11407g</name>
</gene>
<feature type="domain" description="Dystroglycan-type cadherin-like" evidence="8">
    <location>
        <begin position="144"/>
        <end position="251"/>
    </location>
</feature>
<evidence type="ECO:0000259" key="8">
    <source>
        <dbReference type="SMART" id="SM00736"/>
    </source>
</evidence>
<proteinExistence type="predicted"/>
<evidence type="ECO:0000256" key="3">
    <source>
        <dbReference type="ARBA" id="ARBA00022989"/>
    </source>
</evidence>
<sequence length="785" mass="86849">MKTELLLSSALSLLFAVASASVYEAYPINKQLPPIARVDEDFQFKISNDTFKSTNEGSVQISYESSELPNWLSFDSSSLTFSGKVSSDFLDDNEDTKYFDIILKGTDSTDSASFNTTFQLVATKKSGISLADDFNLLNLLKNYGYTNGKDALKLSPGDIFNVTFERDNFDVSSNDSVVTYYGRSSQYNAPLPNWVFFDANNLKFSGSAPVVNSDIAPEMDYSFNLIATDIDGFSAASINFQIVVGAHRLTTSIENTLIINVTDSGSFSYPVPLDYVFLNDEVISKDDLGDIKLVDTPDWISISDNYTLEGTLPSNESDYDFQLSIYDKYMDVVYLNFVIESTQNLFAISSFPSVNVTRGEWFQYALLPSQFTSFDETTVSANYSSQANWLRFQSSNLTFYGEVPDDFDDLSIDIVASLGSKMDSLVLKMVGIDAKNSTKTQTSSSASHTATSKSTASSTSTSSTSQSSSSALLPNNKKSKSTNIVAIVCGVVIPIVVLLILLIIFLLWRRRRNEKKENDKEKMAISGPDPKNPANDPNACGDVNPFSDENTLDSGEVSTEAKRLATLNAMKLDDVSNSSTMTSLDEKVSADSVYQDAEMANSRDMLLQRDDESSVFDDKYRSSSVYFQNAPSQRKSWRFSKNKIQPDDRTMRQSYASLNTVSTQELLNSELKNDSTLPHDPRKSSLGLRDSVFWNKDTNSSSPLKPVSENDITESAARTDSQSPHSSMSSDGLIPMKQQDGQYKWVTNDQPVRKKSTKRVGSVREQAGVNVSNVNNFTGESPERM</sequence>
<dbReference type="Pfam" id="PF05345">
    <property type="entry name" value="He_PIG"/>
    <property type="match status" value="2"/>
</dbReference>
<feature type="chain" id="PRO_5004271676" evidence="7">
    <location>
        <begin position="21"/>
        <end position="785"/>
    </location>
</feature>
<dbReference type="SMART" id="SM00736">
    <property type="entry name" value="CADG"/>
    <property type="match status" value="3"/>
</dbReference>
<dbReference type="PaxDb" id="284590-Q6CTN0"/>
<evidence type="ECO:0000256" key="2">
    <source>
        <dbReference type="ARBA" id="ARBA00022692"/>
    </source>
</evidence>
<feature type="compositionally biased region" description="Low complexity" evidence="5">
    <location>
        <begin position="438"/>
        <end position="471"/>
    </location>
</feature>
<keyword evidence="2 6" id="KW-0812">Transmembrane</keyword>
<dbReference type="GO" id="GO:0071944">
    <property type="term" value="C:cell periphery"/>
    <property type="evidence" value="ECO:0007669"/>
    <property type="project" value="UniProtKB-ARBA"/>
</dbReference>
<dbReference type="GO" id="GO:0005509">
    <property type="term" value="F:calcium ion binding"/>
    <property type="evidence" value="ECO:0007669"/>
    <property type="project" value="InterPro"/>
</dbReference>
<dbReference type="InterPro" id="IPR013783">
    <property type="entry name" value="Ig-like_fold"/>
</dbReference>
<dbReference type="HOGENOM" id="CLU_017550_1_0_1"/>
<protein>
    <submittedName>
        <fullName evidence="9">KLLA0C11407p</fullName>
    </submittedName>
</protein>
<feature type="compositionally biased region" description="Low complexity" evidence="5">
    <location>
        <begin position="721"/>
        <end position="730"/>
    </location>
</feature>
<name>Q6CTN0_KLULA</name>
<accession>Q6CTN0</accession>
<keyword evidence="3 6" id="KW-1133">Transmembrane helix</keyword>
<feature type="compositionally biased region" description="Polar residues" evidence="5">
    <location>
        <begin position="739"/>
        <end position="750"/>
    </location>
</feature>
<evidence type="ECO:0000313" key="10">
    <source>
        <dbReference type="Proteomes" id="UP000000598"/>
    </source>
</evidence>
<dbReference type="OMA" id="ATRGEWF"/>
<evidence type="ECO:0000256" key="5">
    <source>
        <dbReference type="SAM" id="MobiDB-lite"/>
    </source>
</evidence>
<dbReference type="InterPro" id="IPR006644">
    <property type="entry name" value="Cadg"/>
</dbReference>
<dbReference type="KEGG" id="kla:KLLA0_C11407g"/>
<feature type="region of interest" description="Disordered" evidence="5">
    <location>
        <begin position="693"/>
        <end position="785"/>
    </location>
</feature>
<organism evidence="9 10">
    <name type="scientific">Kluyveromyces lactis (strain ATCC 8585 / CBS 2359 / DSM 70799 / NBRC 1267 / NRRL Y-1140 / WM37)</name>
    <name type="common">Yeast</name>
    <name type="synonym">Candida sphaerica</name>
    <dbReference type="NCBI Taxonomy" id="284590"/>
    <lineage>
        <taxon>Eukaryota</taxon>
        <taxon>Fungi</taxon>
        <taxon>Dikarya</taxon>
        <taxon>Ascomycota</taxon>
        <taxon>Saccharomycotina</taxon>
        <taxon>Saccharomycetes</taxon>
        <taxon>Saccharomycetales</taxon>
        <taxon>Saccharomycetaceae</taxon>
        <taxon>Kluyveromyces</taxon>
    </lineage>
</organism>
<dbReference type="STRING" id="284590.Q6CTN0"/>
<feature type="domain" description="Dystroglycan-type cadherin-like" evidence="8">
    <location>
        <begin position="23"/>
        <end position="129"/>
    </location>
</feature>
<feature type="transmembrane region" description="Helical" evidence="6">
    <location>
        <begin position="484"/>
        <end position="508"/>
    </location>
</feature>
<keyword evidence="10" id="KW-1185">Reference proteome</keyword>
<comment type="subcellular location">
    <subcellularLocation>
        <location evidence="1">Membrane</location>
        <topology evidence="1">Single-pass membrane protein</topology>
    </subcellularLocation>
</comment>
<keyword evidence="4 6" id="KW-0472">Membrane</keyword>
<dbReference type="AlphaFoldDB" id="Q6CTN0"/>
<dbReference type="Gene3D" id="2.60.40.10">
    <property type="entry name" value="Immunoglobulins"/>
    <property type="match status" value="3"/>
</dbReference>
<feature type="region of interest" description="Disordered" evidence="5">
    <location>
        <begin position="516"/>
        <end position="558"/>
    </location>
</feature>
<dbReference type="InterPro" id="IPR015919">
    <property type="entry name" value="Cadherin-like_sf"/>
</dbReference>
<dbReference type="InterPro" id="IPR051694">
    <property type="entry name" value="Immunoregulatory_rcpt-like"/>
</dbReference>
<keyword evidence="7" id="KW-0732">Signal</keyword>
<evidence type="ECO:0000256" key="6">
    <source>
        <dbReference type="SAM" id="Phobius"/>
    </source>
</evidence>
<feature type="compositionally biased region" description="Low complexity" evidence="5">
    <location>
        <begin position="528"/>
        <end position="539"/>
    </location>
</feature>
<feature type="compositionally biased region" description="Polar residues" evidence="5">
    <location>
        <begin position="769"/>
        <end position="779"/>
    </location>
</feature>
<dbReference type="Proteomes" id="UP000000598">
    <property type="component" value="Chromosome C"/>
</dbReference>
<feature type="signal peptide" evidence="7">
    <location>
        <begin position="1"/>
        <end position="20"/>
    </location>
</feature>
<evidence type="ECO:0000256" key="7">
    <source>
        <dbReference type="SAM" id="SignalP"/>
    </source>
</evidence>
<evidence type="ECO:0000256" key="4">
    <source>
        <dbReference type="ARBA" id="ARBA00023136"/>
    </source>
</evidence>
<feature type="compositionally biased region" description="Polar residues" evidence="5">
    <location>
        <begin position="547"/>
        <end position="557"/>
    </location>
</feature>
<dbReference type="PANTHER" id="PTHR15549">
    <property type="entry name" value="PAIRED IMMUNOGLOBULIN-LIKE TYPE 2 RECEPTOR"/>
    <property type="match status" value="1"/>
</dbReference>